<name>A0A0E0B7T7_9ORYZ</name>
<keyword evidence="3" id="KW-1185">Reference proteome</keyword>
<evidence type="ECO:0000313" key="2">
    <source>
        <dbReference type="EnsemblPlants" id="OGLUM10G02220.7"/>
    </source>
</evidence>
<dbReference type="HOGENOM" id="CLU_2240774_0_0_1"/>
<dbReference type="Gramene" id="OGLUM10G02220.7">
    <property type="protein sequence ID" value="OGLUM10G02220.7"/>
    <property type="gene ID" value="OGLUM10G02220"/>
</dbReference>
<dbReference type="AlphaFoldDB" id="A0A0E0B7T7"/>
<reference evidence="2" key="2">
    <citation type="submission" date="2018-05" db="EMBL/GenBank/DDBJ databases">
        <title>OgluRS3 (Oryza glumaepatula Reference Sequence Version 3).</title>
        <authorList>
            <person name="Zhang J."/>
            <person name="Kudrna D."/>
            <person name="Lee S."/>
            <person name="Talag J."/>
            <person name="Welchert J."/>
            <person name="Wing R.A."/>
        </authorList>
    </citation>
    <scope>NUCLEOTIDE SEQUENCE [LARGE SCALE GENOMIC DNA]</scope>
</reference>
<reference evidence="2" key="1">
    <citation type="submission" date="2015-04" db="UniProtKB">
        <authorList>
            <consortium name="EnsemblPlants"/>
        </authorList>
    </citation>
    <scope>IDENTIFICATION</scope>
</reference>
<organism evidence="2">
    <name type="scientific">Oryza glumipatula</name>
    <dbReference type="NCBI Taxonomy" id="40148"/>
    <lineage>
        <taxon>Eukaryota</taxon>
        <taxon>Viridiplantae</taxon>
        <taxon>Streptophyta</taxon>
        <taxon>Embryophyta</taxon>
        <taxon>Tracheophyta</taxon>
        <taxon>Spermatophyta</taxon>
        <taxon>Magnoliopsida</taxon>
        <taxon>Liliopsida</taxon>
        <taxon>Poales</taxon>
        <taxon>Poaceae</taxon>
        <taxon>BOP clade</taxon>
        <taxon>Oryzoideae</taxon>
        <taxon>Oryzeae</taxon>
        <taxon>Oryzinae</taxon>
        <taxon>Oryza</taxon>
    </lineage>
</organism>
<evidence type="ECO:0000313" key="3">
    <source>
        <dbReference type="Proteomes" id="UP000026961"/>
    </source>
</evidence>
<feature type="compositionally biased region" description="Low complexity" evidence="1">
    <location>
        <begin position="10"/>
        <end position="49"/>
    </location>
</feature>
<accession>A0A0E0B7T7</accession>
<sequence length="105" mass="10973">MVWDPLSGEPCSAAPPCSATPASATAPPHSAWSSPSSTSAAAPAPASTPRFPANGARWSVGRRHLDESISGEKISAIDMKPPVLVGNVLYWLLVENCILEFNMDA</sequence>
<dbReference type="Proteomes" id="UP000026961">
    <property type="component" value="Chromosome 10"/>
</dbReference>
<proteinExistence type="predicted"/>
<dbReference type="EnsemblPlants" id="OGLUM10G02220.7">
    <property type="protein sequence ID" value="OGLUM10G02220.7"/>
    <property type="gene ID" value="OGLUM10G02220"/>
</dbReference>
<feature type="region of interest" description="Disordered" evidence="1">
    <location>
        <begin position="1"/>
        <end position="57"/>
    </location>
</feature>
<protein>
    <submittedName>
        <fullName evidence="2">Uncharacterized protein</fullName>
    </submittedName>
</protein>
<evidence type="ECO:0000256" key="1">
    <source>
        <dbReference type="SAM" id="MobiDB-lite"/>
    </source>
</evidence>